<proteinExistence type="evidence at transcript level"/>
<dbReference type="AlphaFoldDB" id="C4J819"/>
<name>C4J819_MAIZE</name>
<reference evidence="1" key="1">
    <citation type="journal article" date="2009" name="PLoS Genet.">
        <title>Sequencing, mapping, and analysis of 27,455 maize full-length cDNAs.</title>
        <authorList>
            <person name="Soderlund C."/>
            <person name="Descour A."/>
            <person name="Kudrna D."/>
            <person name="Bomhoff M."/>
            <person name="Boyd L."/>
            <person name="Currie J."/>
            <person name="Angelova A."/>
            <person name="Collura K."/>
            <person name="Wissotski M."/>
            <person name="Ashley E."/>
            <person name="Morrow D."/>
            <person name="Fernandes J."/>
            <person name="Walbot V."/>
            <person name="Yu Y."/>
        </authorList>
    </citation>
    <scope>NUCLEOTIDE SEQUENCE</scope>
    <source>
        <strain evidence="1">B73</strain>
    </source>
</reference>
<sequence>MNLQCISCFLDGSPKFSVLTWHMPLPVSFEPYILIRLSLVVS</sequence>
<dbReference type="EMBL" id="BT086966">
    <property type="protein sequence ID" value="ACR37319.1"/>
    <property type="molecule type" value="mRNA"/>
</dbReference>
<accession>C4J819</accession>
<protein>
    <submittedName>
        <fullName evidence="1">Uncharacterized protein</fullName>
    </submittedName>
</protein>
<organism evidence="1">
    <name type="scientific">Zea mays</name>
    <name type="common">Maize</name>
    <dbReference type="NCBI Taxonomy" id="4577"/>
    <lineage>
        <taxon>Eukaryota</taxon>
        <taxon>Viridiplantae</taxon>
        <taxon>Streptophyta</taxon>
        <taxon>Embryophyta</taxon>
        <taxon>Tracheophyta</taxon>
        <taxon>Spermatophyta</taxon>
        <taxon>Magnoliopsida</taxon>
        <taxon>Liliopsida</taxon>
        <taxon>Poales</taxon>
        <taxon>Poaceae</taxon>
        <taxon>PACMAD clade</taxon>
        <taxon>Panicoideae</taxon>
        <taxon>Andropogonodae</taxon>
        <taxon>Andropogoneae</taxon>
        <taxon>Tripsacinae</taxon>
        <taxon>Zea</taxon>
    </lineage>
</organism>
<evidence type="ECO:0000313" key="1">
    <source>
        <dbReference type="EMBL" id="ACR37319.1"/>
    </source>
</evidence>